<reference evidence="4" key="1">
    <citation type="submission" date="2023-12" db="EMBL/GenBank/DDBJ databases">
        <title>Genome assembly of Anisodus tanguticus.</title>
        <authorList>
            <person name="Wang Y.-J."/>
        </authorList>
    </citation>
    <scope>NUCLEOTIDE SEQUENCE</scope>
    <source>
        <strain evidence="4">KB-2021</strain>
        <tissue evidence="4">Leaf</tissue>
    </source>
</reference>
<dbReference type="GO" id="GO:0016743">
    <property type="term" value="F:carboxyl- or carbamoyltransferase activity"/>
    <property type="evidence" value="ECO:0007669"/>
    <property type="project" value="InterPro"/>
</dbReference>
<evidence type="ECO:0000313" key="4">
    <source>
        <dbReference type="EMBL" id="KAK4359988.1"/>
    </source>
</evidence>
<dbReference type="Pfam" id="PF00185">
    <property type="entry name" value="OTCace"/>
    <property type="match status" value="1"/>
</dbReference>
<dbReference type="InterPro" id="IPR006130">
    <property type="entry name" value="Asp/Orn_carbamoylTrfase"/>
</dbReference>
<comment type="caution">
    <text evidence="4">The sequence shown here is derived from an EMBL/GenBank/DDBJ whole genome shotgun (WGS) entry which is preliminary data.</text>
</comment>
<name>A0AAE1RZL7_9SOLA</name>
<evidence type="ECO:0000313" key="5">
    <source>
        <dbReference type="Proteomes" id="UP001291623"/>
    </source>
</evidence>
<evidence type="ECO:0000256" key="2">
    <source>
        <dbReference type="RuleBase" id="RU003634"/>
    </source>
</evidence>
<proteinExistence type="inferred from homology"/>
<feature type="domain" description="Aspartate/ornithine carbamoyltransferase Asp/Orn-binding" evidence="3">
    <location>
        <begin position="54"/>
        <end position="103"/>
    </location>
</feature>
<dbReference type="Gene3D" id="3.40.50.1370">
    <property type="entry name" value="Aspartate/ornithine carbamoyltransferase"/>
    <property type="match status" value="2"/>
</dbReference>
<accession>A0AAE1RZL7</accession>
<dbReference type="PRINTS" id="PR00101">
    <property type="entry name" value="ATCASE"/>
</dbReference>
<dbReference type="AlphaFoldDB" id="A0AAE1RZL7"/>
<dbReference type="GO" id="GO:0016597">
    <property type="term" value="F:amino acid binding"/>
    <property type="evidence" value="ECO:0007669"/>
    <property type="project" value="InterPro"/>
</dbReference>
<dbReference type="Proteomes" id="UP001291623">
    <property type="component" value="Unassembled WGS sequence"/>
</dbReference>
<dbReference type="PRINTS" id="PR00100">
    <property type="entry name" value="AOTCASE"/>
</dbReference>
<dbReference type="InterPro" id="IPR036901">
    <property type="entry name" value="Asp/Orn_carbamoylTrfase_sf"/>
</dbReference>
<dbReference type="GO" id="GO:0006520">
    <property type="term" value="P:amino acid metabolic process"/>
    <property type="evidence" value="ECO:0007669"/>
    <property type="project" value="InterPro"/>
</dbReference>
<organism evidence="4 5">
    <name type="scientific">Anisodus tanguticus</name>
    <dbReference type="NCBI Taxonomy" id="243964"/>
    <lineage>
        <taxon>Eukaryota</taxon>
        <taxon>Viridiplantae</taxon>
        <taxon>Streptophyta</taxon>
        <taxon>Embryophyta</taxon>
        <taxon>Tracheophyta</taxon>
        <taxon>Spermatophyta</taxon>
        <taxon>Magnoliopsida</taxon>
        <taxon>eudicotyledons</taxon>
        <taxon>Gunneridae</taxon>
        <taxon>Pentapetalae</taxon>
        <taxon>asterids</taxon>
        <taxon>lamiids</taxon>
        <taxon>Solanales</taxon>
        <taxon>Solanaceae</taxon>
        <taxon>Solanoideae</taxon>
        <taxon>Hyoscyameae</taxon>
        <taxon>Anisodus</taxon>
    </lineage>
</organism>
<dbReference type="SUPFAM" id="SSF53671">
    <property type="entry name" value="Aspartate/ornithine carbamoyltransferase"/>
    <property type="match status" value="1"/>
</dbReference>
<dbReference type="InterPro" id="IPR006131">
    <property type="entry name" value="Asp_carbamoyltransf_Asp/Orn-bd"/>
</dbReference>
<dbReference type="EMBL" id="JAVYJV010000011">
    <property type="protein sequence ID" value="KAK4359988.1"/>
    <property type="molecule type" value="Genomic_DNA"/>
</dbReference>
<comment type="similarity">
    <text evidence="2">Belongs to the aspartate/ornithine carbamoyltransferase superfamily.</text>
</comment>
<evidence type="ECO:0000256" key="1">
    <source>
        <dbReference type="ARBA" id="ARBA00022679"/>
    </source>
</evidence>
<keyword evidence="1 2" id="KW-0808">Transferase</keyword>
<protein>
    <recommendedName>
        <fullName evidence="3">Aspartate/ornithine carbamoyltransferase Asp/Orn-binding domain-containing protein</fullName>
    </recommendedName>
</protein>
<sequence length="108" mass="12104">MASACAPTVDKDSSYDKHGLQWEESADLVEVASKCDLERGLICMKRLEGSTSCVLNAIQKHAVVMHPLPRLDEITVDVDEDPRAAYFRQAKNGLYIRMALLKLLLLSW</sequence>
<keyword evidence="5" id="KW-1185">Reference proteome</keyword>
<gene>
    <name evidence="4" type="ORF">RND71_022217</name>
</gene>
<evidence type="ECO:0000259" key="3">
    <source>
        <dbReference type="Pfam" id="PF00185"/>
    </source>
</evidence>